<dbReference type="PROSITE" id="PS51462">
    <property type="entry name" value="NUDIX"/>
    <property type="match status" value="1"/>
</dbReference>
<reference evidence="4 5" key="1">
    <citation type="submission" date="2016-10" db="EMBL/GenBank/DDBJ databases">
        <authorList>
            <person name="de Groot N.N."/>
        </authorList>
    </citation>
    <scope>NUCLEOTIDE SEQUENCE [LARGE SCALE GENOMIC DNA]</scope>
    <source>
        <strain evidence="4 5">A-4</strain>
    </source>
</reference>
<sequence length="158" mass="17922">MTQDYISFIRSKVGHEKIFLNFAAGILTNDQGQVLLQLRGDKGTWGLIGGMQELGESSVDTLIREFCEETGISVEPLRMLNVYTNFEDSYPNGDVAQTTGILYEVRATRSYSIENFRNEETQALGFFSSEEIAELTIVNQQHELMLQEFFTNDFKIGN</sequence>
<gene>
    <name evidence="4" type="ORF">SAMN02910293_01624</name>
</gene>
<dbReference type="PANTHER" id="PTHR43046:SF2">
    <property type="entry name" value="8-OXO-DGTP DIPHOSPHATASE-RELATED"/>
    <property type="match status" value="1"/>
</dbReference>
<keyword evidence="2" id="KW-0378">Hydrolase</keyword>
<organism evidence="4 5">
    <name type="scientific">Streptococcus henryi</name>
    <dbReference type="NCBI Taxonomy" id="439219"/>
    <lineage>
        <taxon>Bacteria</taxon>
        <taxon>Bacillati</taxon>
        <taxon>Bacillota</taxon>
        <taxon>Bacilli</taxon>
        <taxon>Lactobacillales</taxon>
        <taxon>Streptococcaceae</taxon>
        <taxon>Streptococcus</taxon>
    </lineage>
</organism>
<dbReference type="Gene3D" id="3.90.79.10">
    <property type="entry name" value="Nucleoside Triphosphate Pyrophosphohydrolase"/>
    <property type="match status" value="1"/>
</dbReference>
<dbReference type="CDD" id="cd04677">
    <property type="entry name" value="NUDIX_Hydrolase"/>
    <property type="match status" value="1"/>
</dbReference>
<dbReference type="GO" id="GO:0016787">
    <property type="term" value="F:hydrolase activity"/>
    <property type="evidence" value="ECO:0007669"/>
    <property type="project" value="UniProtKB-KW"/>
</dbReference>
<dbReference type="EMBL" id="FMXP01000022">
    <property type="protein sequence ID" value="SDB32653.1"/>
    <property type="molecule type" value="Genomic_DNA"/>
</dbReference>
<evidence type="ECO:0000313" key="4">
    <source>
        <dbReference type="EMBL" id="SDB32653.1"/>
    </source>
</evidence>
<dbReference type="InterPro" id="IPR015797">
    <property type="entry name" value="NUDIX_hydrolase-like_dom_sf"/>
</dbReference>
<feature type="domain" description="Nudix hydrolase" evidence="3">
    <location>
        <begin position="17"/>
        <end position="149"/>
    </location>
</feature>
<keyword evidence="5" id="KW-1185">Reference proteome</keyword>
<comment type="cofactor">
    <cofactor evidence="1">
        <name>Mg(2+)</name>
        <dbReference type="ChEBI" id="CHEBI:18420"/>
    </cofactor>
</comment>
<dbReference type="SUPFAM" id="SSF55811">
    <property type="entry name" value="Nudix"/>
    <property type="match status" value="1"/>
</dbReference>
<dbReference type="Proteomes" id="UP000182508">
    <property type="component" value="Unassembled WGS sequence"/>
</dbReference>
<dbReference type="Pfam" id="PF00293">
    <property type="entry name" value="NUDIX"/>
    <property type="match status" value="1"/>
</dbReference>
<dbReference type="RefSeq" id="WP_074486306.1">
    <property type="nucleotide sequence ID" value="NZ_FMXP01000022.1"/>
</dbReference>
<dbReference type="AlphaFoldDB" id="A0A1G6CIC8"/>
<evidence type="ECO:0000313" key="5">
    <source>
        <dbReference type="Proteomes" id="UP000182508"/>
    </source>
</evidence>
<accession>A0A1G6CIC8</accession>
<dbReference type="InterPro" id="IPR020084">
    <property type="entry name" value="NUDIX_hydrolase_CS"/>
</dbReference>
<protein>
    <submittedName>
        <fullName evidence="4">ADP-ribose pyrophosphatase YjhB, NUDIX family</fullName>
    </submittedName>
</protein>
<name>A0A1G6CIC8_9STRE</name>
<dbReference type="PROSITE" id="PS00893">
    <property type="entry name" value="NUDIX_BOX"/>
    <property type="match status" value="1"/>
</dbReference>
<evidence type="ECO:0000256" key="2">
    <source>
        <dbReference type="ARBA" id="ARBA00022801"/>
    </source>
</evidence>
<evidence type="ECO:0000259" key="3">
    <source>
        <dbReference type="PROSITE" id="PS51462"/>
    </source>
</evidence>
<evidence type="ECO:0000256" key="1">
    <source>
        <dbReference type="ARBA" id="ARBA00001946"/>
    </source>
</evidence>
<dbReference type="STRING" id="439219.SAMN02910293_01624"/>
<proteinExistence type="predicted"/>
<dbReference type="InterPro" id="IPR000086">
    <property type="entry name" value="NUDIX_hydrolase_dom"/>
</dbReference>
<dbReference type="PANTHER" id="PTHR43046">
    <property type="entry name" value="GDP-MANNOSE MANNOSYL HYDROLASE"/>
    <property type="match status" value="1"/>
</dbReference>